<organism evidence="5 6">
    <name type="scientific">Enterococcus hermanniensis</name>
    <dbReference type="NCBI Taxonomy" id="249189"/>
    <lineage>
        <taxon>Bacteria</taxon>
        <taxon>Bacillati</taxon>
        <taxon>Bacillota</taxon>
        <taxon>Bacilli</taxon>
        <taxon>Lactobacillales</taxon>
        <taxon>Enterococcaceae</taxon>
        <taxon>Enterococcus</taxon>
    </lineage>
</organism>
<keyword evidence="3" id="KW-0804">Transcription</keyword>
<dbReference type="Pfam" id="PF01047">
    <property type="entry name" value="MarR"/>
    <property type="match status" value="1"/>
</dbReference>
<evidence type="ECO:0000259" key="4">
    <source>
        <dbReference type="PROSITE" id="PS50995"/>
    </source>
</evidence>
<comment type="caution">
    <text evidence="5">The sequence shown here is derived from an EMBL/GenBank/DDBJ whole genome shotgun (WGS) entry which is preliminary data.</text>
</comment>
<name>A0A1L8TLP1_9ENTE</name>
<dbReference type="PANTHER" id="PTHR42756">
    <property type="entry name" value="TRANSCRIPTIONAL REGULATOR, MARR"/>
    <property type="match status" value="1"/>
</dbReference>
<feature type="domain" description="HTH marR-type" evidence="4">
    <location>
        <begin position="3"/>
        <end position="139"/>
    </location>
</feature>
<protein>
    <recommendedName>
        <fullName evidence="4">HTH marR-type domain-containing protein</fullName>
    </recommendedName>
</protein>
<dbReference type="InterPro" id="IPR023187">
    <property type="entry name" value="Tscrpt_reg_MarR-type_CS"/>
</dbReference>
<keyword evidence="1" id="KW-0805">Transcription regulation</keyword>
<evidence type="ECO:0000256" key="2">
    <source>
        <dbReference type="ARBA" id="ARBA00023125"/>
    </source>
</evidence>
<dbReference type="InterPro" id="IPR036388">
    <property type="entry name" value="WH-like_DNA-bd_sf"/>
</dbReference>
<dbReference type="RefSeq" id="WP_071858115.1">
    <property type="nucleotide sequence ID" value="NZ_JBHSHK010000008.1"/>
</dbReference>
<dbReference type="SUPFAM" id="SSF46785">
    <property type="entry name" value="Winged helix' DNA-binding domain"/>
    <property type="match status" value="1"/>
</dbReference>
<dbReference type="Proteomes" id="UP000182077">
    <property type="component" value="Unassembled WGS sequence"/>
</dbReference>
<dbReference type="PROSITE" id="PS50995">
    <property type="entry name" value="HTH_MARR_2"/>
    <property type="match status" value="1"/>
</dbReference>
<dbReference type="Gene3D" id="1.10.10.10">
    <property type="entry name" value="Winged helix-like DNA-binding domain superfamily/Winged helix DNA-binding domain"/>
    <property type="match status" value="1"/>
</dbReference>
<dbReference type="AlphaFoldDB" id="A0A1L8TLP1"/>
<keyword evidence="2" id="KW-0238">DNA-binding</keyword>
<dbReference type="GO" id="GO:0003700">
    <property type="term" value="F:DNA-binding transcription factor activity"/>
    <property type="evidence" value="ECO:0007669"/>
    <property type="project" value="InterPro"/>
</dbReference>
<dbReference type="STRING" id="249189.RV04_GL002255"/>
<proteinExistence type="predicted"/>
<accession>A0A1L8TLP1</accession>
<dbReference type="InterPro" id="IPR036390">
    <property type="entry name" value="WH_DNA-bd_sf"/>
</dbReference>
<dbReference type="SMART" id="SM00347">
    <property type="entry name" value="HTH_MARR"/>
    <property type="match status" value="1"/>
</dbReference>
<evidence type="ECO:0000313" key="6">
    <source>
        <dbReference type="Proteomes" id="UP000182077"/>
    </source>
</evidence>
<dbReference type="GO" id="GO:0003677">
    <property type="term" value="F:DNA binding"/>
    <property type="evidence" value="ECO:0007669"/>
    <property type="project" value="UniProtKB-KW"/>
</dbReference>
<evidence type="ECO:0000313" key="5">
    <source>
        <dbReference type="EMBL" id="OJG45207.1"/>
    </source>
</evidence>
<sequence length="158" mass="18902">MDEKKLNLELTQKYMKLNSLFMQFFRENTRGPFKFENRNRGQGQILSIIREHGKISQKDLVNQLDMRPQSASEMIRKLEKKEYITREKSEKDKRVMEIYLTSRGKMAAQQSDDFQPVILEALTSEEKAQFDHIMTKLINEIEPQVKHRPRDRWGNRNN</sequence>
<keyword evidence="6" id="KW-1185">Reference proteome</keyword>
<evidence type="ECO:0000256" key="1">
    <source>
        <dbReference type="ARBA" id="ARBA00023015"/>
    </source>
</evidence>
<dbReference type="InterPro" id="IPR000835">
    <property type="entry name" value="HTH_MarR-typ"/>
</dbReference>
<dbReference type="OrthoDB" id="9799747at2"/>
<dbReference type="EMBL" id="JXKQ01000007">
    <property type="protein sequence ID" value="OJG45207.1"/>
    <property type="molecule type" value="Genomic_DNA"/>
</dbReference>
<dbReference type="PANTHER" id="PTHR42756:SF1">
    <property type="entry name" value="TRANSCRIPTIONAL REPRESSOR OF EMRAB OPERON"/>
    <property type="match status" value="1"/>
</dbReference>
<reference evidence="5 6" key="1">
    <citation type="submission" date="2014-12" db="EMBL/GenBank/DDBJ databases">
        <title>Draft genome sequences of 29 type strains of Enterococci.</title>
        <authorList>
            <person name="Zhong Z."/>
            <person name="Sun Z."/>
            <person name="Liu W."/>
            <person name="Zhang W."/>
            <person name="Zhang H."/>
        </authorList>
    </citation>
    <scope>NUCLEOTIDE SEQUENCE [LARGE SCALE GENOMIC DNA]</scope>
    <source>
        <strain evidence="5 6">DSM 17122</strain>
    </source>
</reference>
<dbReference type="PROSITE" id="PS01117">
    <property type="entry name" value="HTH_MARR_1"/>
    <property type="match status" value="1"/>
</dbReference>
<gene>
    <name evidence="5" type="ORF">RV04_GL002255</name>
</gene>
<evidence type="ECO:0000256" key="3">
    <source>
        <dbReference type="ARBA" id="ARBA00023163"/>
    </source>
</evidence>